<dbReference type="Gene3D" id="1.10.10.10">
    <property type="entry name" value="Winged helix-like DNA-binding domain superfamily/Winged helix DNA-binding domain"/>
    <property type="match status" value="1"/>
</dbReference>
<name>A0A1I3PAD8_9PLAN</name>
<dbReference type="PANTHER" id="PTHR43133">
    <property type="entry name" value="RNA POLYMERASE ECF-TYPE SIGMA FACTO"/>
    <property type="match status" value="1"/>
</dbReference>
<dbReference type="EMBL" id="FOQD01000016">
    <property type="protein sequence ID" value="SFJ18307.1"/>
    <property type="molecule type" value="Genomic_DNA"/>
</dbReference>
<dbReference type="OrthoDB" id="6383365at2"/>
<dbReference type="InterPro" id="IPR014284">
    <property type="entry name" value="RNA_pol_sigma-70_dom"/>
</dbReference>
<evidence type="ECO:0000256" key="4">
    <source>
        <dbReference type="ARBA" id="ARBA00023163"/>
    </source>
</evidence>
<dbReference type="SUPFAM" id="SSF88946">
    <property type="entry name" value="Sigma2 domain of RNA polymerase sigma factors"/>
    <property type="match status" value="1"/>
</dbReference>
<protein>
    <submittedName>
        <fullName evidence="8">RNA polymerase sigma-70 factor, ECF subfamily</fullName>
    </submittedName>
</protein>
<dbReference type="NCBIfam" id="TIGR02989">
    <property type="entry name" value="Sig-70_gvs1"/>
    <property type="match status" value="1"/>
</dbReference>
<dbReference type="STRING" id="1576369.SAMN05421753_11683"/>
<dbReference type="Proteomes" id="UP000199518">
    <property type="component" value="Unassembled WGS sequence"/>
</dbReference>
<feature type="domain" description="RNA polymerase sigma-70 region 2" evidence="6">
    <location>
        <begin position="27"/>
        <end position="85"/>
    </location>
</feature>
<dbReference type="Pfam" id="PF04542">
    <property type="entry name" value="Sigma70_r2"/>
    <property type="match status" value="1"/>
</dbReference>
<evidence type="ECO:0000313" key="8">
    <source>
        <dbReference type="EMBL" id="SFJ18307.1"/>
    </source>
</evidence>
<dbReference type="GO" id="GO:0016987">
    <property type="term" value="F:sigma factor activity"/>
    <property type="evidence" value="ECO:0007669"/>
    <property type="project" value="UniProtKB-KW"/>
</dbReference>
<accession>A0A1I3PAD8</accession>
<dbReference type="InterPro" id="IPR014331">
    <property type="entry name" value="RNA_pol_sigma70_ECF_RHOBA"/>
</dbReference>
<gene>
    <name evidence="8" type="ORF">SAMN05421753_11683</name>
</gene>
<evidence type="ECO:0000256" key="3">
    <source>
        <dbReference type="ARBA" id="ARBA00023082"/>
    </source>
</evidence>
<feature type="coiled-coil region" evidence="5">
    <location>
        <begin position="87"/>
        <end position="135"/>
    </location>
</feature>
<evidence type="ECO:0000256" key="2">
    <source>
        <dbReference type="ARBA" id="ARBA00023015"/>
    </source>
</evidence>
<evidence type="ECO:0000313" key="9">
    <source>
        <dbReference type="Proteomes" id="UP000199518"/>
    </source>
</evidence>
<dbReference type="GO" id="GO:0006352">
    <property type="term" value="P:DNA-templated transcription initiation"/>
    <property type="evidence" value="ECO:0007669"/>
    <property type="project" value="InterPro"/>
</dbReference>
<keyword evidence="4" id="KW-0804">Transcription</keyword>
<dbReference type="GO" id="GO:0003677">
    <property type="term" value="F:DNA binding"/>
    <property type="evidence" value="ECO:0007669"/>
    <property type="project" value="InterPro"/>
</dbReference>
<dbReference type="PANTHER" id="PTHR43133:SF51">
    <property type="entry name" value="RNA POLYMERASE SIGMA FACTOR"/>
    <property type="match status" value="1"/>
</dbReference>
<keyword evidence="9" id="KW-1185">Reference proteome</keyword>
<dbReference type="InterPro" id="IPR013249">
    <property type="entry name" value="RNA_pol_sigma70_r4_t2"/>
</dbReference>
<dbReference type="InterPro" id="IPR039425">
    <property type="entry name" value="RNA_pol_sigma-70-like"/>
</dbReference>
<evidence type="ECO:0000256" key="1">
    <source>
        <dbReference type="ARBA" id="ARBA00010641"/>
    </source>
</evidence>
<dbReference type="RefSeq" id="WP_092053989.1">
    <property type="nucleotide sequence ID" value="NZ_FOQD01000016.1"/>
</dbReference>
<dbReference type="SUPFAM" id="SSF88659">
    <property type="entry name" value="Sigma3 and sigma4 domains of RNA polymerase sigma factors"/>
    <property type="match status" value="1"/>
</dbReference>
<evidence type="ECO:0000256" key="5">
    <source>
        <dbReference type="SAM" id="Coils"/>
    </source>
</evidence>
<dbReference type="InterPro" id="IPR007627">
    <property type="entry name" value="RNA_pol_sigma70_r2"/>
</dbReference>
<organism evidence="8 9">
    <name type="scientific">Planctomicrobium piriforme</name>
    <dbReference type="NCBI Taxonomy" id="1576369"/>
    <lineage>
        <taxon>Bacteria</taxon>
        <taxon>Pseudomonadati</taxon>
        <taxon>Planctomycetota</taxon>
        <taxon>Planctomycetia</taxon>
        <taxon>Planctomycetales</taxon>
        <taxon>Planctomycetaceae</taxon>
        <taxon>Planctomicrobium</taxon>
    </lineage>
</organism>
<dbReference type="InterPro" id="IPR013324">
    <property type="entry name" value="RNA_pol_sigma_r3/r4-like"/>
</dbReference>
<keyword evidence="5" id="KW-0175">Coiled coil</keyword>
<dbReference type="AlphaFoldDB" id="A0A1I3PAD8"/>
<feature type="domain" description="RNA polymerase sigma factor 70 region 4 type 2" evidence="7">
    <location>
        <begin position="120"/>
        <end position="167"/>
    </location>
</feature>
<dbReference type="Gene3D" id="1.10.1740.10">
    <property type="match status" value="1"/>
</dbReference>
<dbReference type="InterPro" id="IPR036388">
    <property type="entry name" value="WH-like_DNA-bd_sf"/>
</dbReference>
<keyword evidence="2" id="KW-0805">Transcription regulation</keyword>
<proteinExistence type="inferred from homology"/>
<dbReference type="NCBIfam" id="TIGR02937">
    <property type="entry name" value="sigma70-ECF"/>
    <property type="match status" value="1"/>
</dbReference>
<keyword evidence="3" id="KW-0731">Sigma factor</keyword>
<evidence type="ECO:0000259" key="6">
    <source>
        <dbReference type="Pfam" id="PF04542"/>
    </source>
</evidence>
<sequence>MIKSGTSRLKTIVPHRDGHREFVRLWTAASRRVHAYILTMVLNQADAEDLLQEVGVTVWEKFDDYDPSRDFVSWACGVARNKVLSFNQLASQRLVQSRELLDRIEAETWLSSRTLERQQHALQQCLSKLRDADRQLLQLRYTEGISLKQAAHDTGRSLQAMYKLLQRIHLRLFECVTRRLAAGDET</sequence>
<dbReference type="InterPro" id="IPR013325">
    <property type="entry name" value="RNA_pol_sigma_r2"/>
</dbReference>
<evidence type="ECO:0000259" key="7">
    <source>
        <dbReference type="Pfam" id="PF08281"/>
    </source>
</evidence>
<comment type="similarity">
    <text evidence="1">Belongs to the sigma-70 factor family. ECF subfamily.</text>
</comment>
<dbReference type="Pfam" id="PF08281">
    <property type="entry name" value="Sigma70_r4_2"/>
    <property type="match status" value="1"/>
</dbReference>
<reference evidence="9" key="1">
    <citation type="submission" date="2016-10" db="EMBL/GenBank/DDBJ databases">
        <authorList>
            <person name="Varghese N."/>
            <person name="Submissions S."/>
        </authorList>
    </citation>
    <scope>NUCLEOTIDE SEQUENCE [LARGE SCALE GENOMIC DNA]</scope>
    <source>
        <strain evidence="9">DSM 26348</strain>
    </source>
</reference>